<evidence type="ECO:0000313" key="3">
    <source>
        <dbReference type="EMBL" id="QIZ75506.1"/>
    </source>
</evidence>
<dbReference type="InterPro" id="IPR012902">
    <property type="entry name" value="N_methyl_site"/>
</dbReference>
<dbReference type="PANTHER" id="PTHR30093">
    <property type="entry name" value="GENERAL SECRETION PATHWAY PROTEIN G"/>
    <property type="match status" value="1"/>
</dbReference>
<proteinExistence type="predicted"/>
<gene>
    <name evidence="3" type="ORF">HER31_00450</name>
</gene>
<keyword evidence="2" id="KW-1133">Transmembrane helix</keyword>
<reference evidence="3 4" key="1">
    <citation type="submission" date="2020-04" db="EMBL/GenBank/DDBJ databases">
        <title>Ferrimonas sp. S7 isolated from sea water.</title>
        <authorList>
            <person name="Bae S.S."/>
            <person name="Baek K."/>
        </authorList>
    </citation>
    <scope>NUCLEOTIDE SEQUENCE [LARGE SCALE GENOMIC DNA]</scope>
    <source>
        <strain evidence="3 4">S7</strain>
    </source>
</reference>
<dbReference type="Pfam" id="PF16732">
    <property type="entry name" value="ComP_DUS"/>
    <property type="match status" value="1"/>
</dbReference>
<dbReference type="NCBIfam" id="TIGR02532">
    <property type="entry name" value="IV_pilin_GFxxxE"/>
    <property type="match status" value="1"/>
</dbReference>
<accession>A0A6H1UBC1</accession>
<keyword evidence="4" id="KW-1185">Reference proteome</keyword>
<organism evidence="3 4">
    <name type="scientific">Ferrimonas lipolytica</name>
    <dbReference type="NCBI Taxonomy" id="2724191"/>
    <lineage>
        <taxon>Bacteria</taxon>
        <taxon>Pseudomonadati</taxon>
        <taxon>Pseudomonadota</taxon>
        <taxon>Gammaproteobacteria</taxon>
        <taxon>Alteromonadales</taxon>
        <taxon>Ferrimonadaceae</taxon>
        <taxon>Ferrimonas</taxon>
    </lineage>
</organism>
<dbReference type="Pfam" id="PF07963">
    <property type="entry name" value="N_methyl"/>
    <property type="match status" value="1"/>
</dbReference>
<dbReference type="PANTHER" id="PTHR30093:SF47">
    <property type="entry name" value="TYPE IV PILUS NON-CORE MINOR PILIN PILE"/>
    <property type="match status" value="1"/>
</dbReference>
<dbReference type="AlphaFoldDB" id="A0A6H1UBC1"/>
<dbReference type="GO" id="GO:0015627">
    <property type="term" value="C:type II protein secretion system complex"/>
    <property type="evidence" value="ECO:0007669"/>
    <property type="project" value="InterPro"/>
</dbReference>
<sequence>MHKQLGITLIEMMIVVVILGILSSIAYPSYQSYVGRSYRAEAHSQLQQIANLQEQYYLDQRRFSMNLENLGLVTSSANGDAIETDSGRYTIAVTSAAGYTLTATAQGAQSTLDSDCPTLVLTMTGSKTPPACW</sequence>
<dbReference type="Gene3D" id="3.30.700.10">
    <property type="entry name" value="Glycoprotein, Type 4 Pilin"/>
    <property type="match status" value="1"/>
</dbReference>
<dbReference type="EMBL" id="CP051180">
    <property type="protein sequence ID" value="QIZ75506.1"/>
    <property type="molecule type" value="Genomic_DNA"/>
</dbReference>
<dbReference type="Proteomes" id="UP000501602">
    <property type="component" value="Chromosome"/>
</dbReference>
<dbReference type="KEGG" id="fes:HER31_00450"/>
<evidence type="ECO:0000313" key="4">
    <source>
        <dbReference type="Proteomes" id="UP000501602"/>
    </source>
</evidence>
<keyword evidence="2" id="KW-0812">Transmembrane</keyword>
<dbReference type="GO" id="GO:0043683">
    <property type="term" value="P:type IV pilus assembly"/>
    <property type="evidence" value="ECO:0007669"/>
    <property type="project" value="InterPro"/>
</dbReference>
<keyword evidence="2" id="KW-0472">Membrane</keyword>
<name>A0A6H1UBC1_9GAMM</name>
<dbReference type="GO" id="GO:0015628">
    <property type="term" value="P:protein secretion by the type II secretion system"/>
    <property type="evidence" value="ECO:0007669"/>
    <property type="project" value="InterPro"/>
</dbReference>
<dbReference type="InterPro" id="IPR031982">
    <property type="entry name" value="PilE-like"/>
</dbReference>
<dbReference type="InterPro" id="IPR000983">
    <property type="entry name" value="Bac_GSPG_pilin"/>
</dbReference>
<dbReference type="RefSeq" id="WP_168658767.1">
    <property type="nucleotide sequence ID" value="NZ_CP051180.1"/>
</dbReference>
<evidence type="ECO:0000256" key="1">
    <source>
        <dbReference type="ARBA" id="ARBA00022481"/>
    </source>
</evidence>
<evidence type="ECO:0000256" key="2">
    <source>
        <dbReference type="SAM" id="Phobius"/>
    </source>
</evidence>
<dbReference type="InterPro" id="IPR045584">
    <property type="entry name" value="Pilin-like"/>
</dbReference>
<protein>
    <submittedName>
        <fullName evidence="3">Type IV pilin protein</fullName>
    </submittedName>
</protein>
<dbReference type="PRINTS" id="PR00813">
    <property type="entry name" value="BCTERIALGSPG"/>
</dbReference>
<feature type="transmembrane region" description="Helical" evidence="2">
    <location>
        <begin position="6"/>
        <end position="27"/>
    </location>
</feature>
<keyword evidence="1" id="KW-0488">Methylation</keyword>
<dbReference type="SUPFAM" id="SSF54523">
    <property type="entry name" value="Pili subunits"/>
    <property type="match status" value="1"/>
</dbReference>